<dbReference type="InterPro" id="IPR032710">
    <property type="entry name" value="NTF2-like_dom_sf"/>
</dbReference>
<evidence type="ECO:0000313" key="7">
    <source>
        <dbReference type="Proteomes" id="UP000019666"/>
    </source>
</evidence>
<evidence type="ECO:0000256" key="3">
    <source>
        <dbReference type="ARBA" id="ARBA00022946"/>
    </source>
</evidence>
<keyword evidence="4" id="KW-0472">Membrane</keyword>
<sequence>MNSPIVQLLVLAAIAIFLILRLRSVLGSREGFEKPPVALPESPARRSRPELEVIEGRPDRDITDHVPEDSDAAKALAAMKAADPSFTVRDFLQGARAAYEMILMAFERGDLAPVKPFLSPDVYGAFAQVVEERHAKGYKVEATFVGLSELALRDATFDPATREGEVSVRFVGELTSVVRDSAGEVVEGSSTAIRRQRDVWTFSRVMGASDPNWILVATSE</sequence>
<dbReference type="Pfam" id="PF04280">
    <property type="entry name" value="Tim44"/>
    <property type="match status" value="1"/>
</dbReference>
<dbReference type="GO" id="GO:0030150">
    <property type="term" value="P:protein import into mitochondrial matrix"/>
    <property type="evidence" value="ECO:0007669"/>
    <property type="project" value="TreeGrafter"/>
</dbReference>
<proteinExistence type="inferred from homology"/>
<dbReference type="HOGENOM" id="CLU_086329_1_1_5"/>
<dbReference type="AlphaFoldDB" id="A0A017HK67"/>
<dbReference type="EMBL" id="AOSK01000120">
    <property type="protein sequence ID" value="EYD74164.1"/>
    <property type="molecule type" value="Genomic_DNA"/>
</dbReference>
<dbReference type="PANTHER" id="PTHR10721:SF1">
    <property type="entry name" value="MITOCHONDRIAL IMPORT INNER MEMBRANE TRANSLOCASE SUBUNIT TIM44"/>
    <property type="match status" value="1"/>
</dbReference>
<gene>
    <name evidence="6" type="ORF">Rumeso_04221</name>
</gene>
<organism evidence="6 7">
    <name type="scientific">Rubellimicrobium mesophilum DSM 19309</name>
    <dbReference type="NCBI Taxonomy" id="442562"/>
    <lineage>
        <taxon>Bacteria</taxon>
        <taxon>Pseudomonadati</taxon>
        <taxon>Pseudomonadota</taxon>
        <taxon>Alphaproteobacteria</taxon>
        <taxon>Rhodobacterales</taxon>
        <taxon>Roseobacteraceae</taxon>
        <taxon>Rubellimicrobium</taxon>
    </lineage>
</organism>
<dbReference type="Proteomes" id="UP000019666">
    <property type="component" value="Unassembled WGS sequence"/>
</dbReference>
<protein>
    <submittedName>
        <fullName evidence="6">Transporter</fullName>
    </submittedName>
</protein>
<dbReference type="PATRIC" id="fig|442562.3.peg.4156"/>
<name>A0A017HK67_9RHOB</name>
<dbReference type="SMART" id="SM00978">
    <property type="entry name" value="Tim44"/>
    <property type="match status" value="1"/>
</dbReference>
<comment type="subcellular location">
    <subcellularLocation>
        <location evidence="1">Membrane</location>
    </subcellularLocation>
</comment>
<evidence type="ECO:0000256" key="2">
    <source>
        <dbReference type="ARBA" id="ARBA00009597"/>
    </source>
</evidence>
<keyword evidence="3" id="KW-0809">Transit peptide</keyword>
<dbReference type="PIRSF" id="PIRSF031890">
    <property type="entry name" value="UCP031890_transporter_Tim44"/>
    <property type="match status" value="1"/>
</dbReference>
<dbReference type="SUPFAM" id="SSF54427">
    <property type="entry name" value="NTF2-like"/>
    <property type="match status" value="1"/>
</dbReference>
<dbReference type="GO" id="GO:0051087">
    <property type="term" value="F:protein-folding chaperone binding"/>
    <property type="evidence" value="ECO:0007669"/>
    <property type="project" value="TreeGrafter"/>
</dbReference>
<dbReference type="STRING" id="442562.Rumeso_04221"/>
<comment type="caution">
    <text evidence="6">The sequence shown here is derived from an EMBL/GenBank/DDBJ whole genome shotgun (WGS) entry which is preliminary data.</text>
</comment>
<dbReference type="RefSeq" id="WP_037283687.1">
    <property type="nucleotide sequence ID" value="NZ_KK088626.1"/>
</dbReference>
<dbReference type="PANTHER" id="PTHR10721">
    <property type="entry name" value="MITOCHONDRIAL IMPORT INNER MEMBRANE TRANSLOCASE SUBUNIT TIM44"/>
    <property type="match status" value="1"/>
</dbReference>
<dbReference type="Gene3D" id="3.10.450.240">
    <property type="match status" value="1"/>
</dbReference>
<evidence type="ECO:0000256" key="4">
    <source>
        <dbReference type="ARBA" id="ARBA00023136"/>
    </source>
</evidence>
<keyword evidence="7" id="KW-1185">Reference proteome</keyword>
<accession>A0A017HK67</accession>
<evidence type="ECO:0000259" key="5">
    <source>
        <dbReference type="SMART" id="SM00978"/>
    </source>
</evidence>
<evidence type="ECO:0000313" key="6">
    <source>
        <dbReference type="EMBL" id="EYD74164.1"/>
    </source>
</evidence>
<dbReference type="NCBIfam" id="NF033779">
    <property type="entry name" value="Tim44_TimA_adap"/>
    <property type="match status" value="1"/>
</dbReference>
<feature type="domain" description="Tim44-like" evidence="5">
    <location>
        <begin position="72"/>
        <end position="220"/>
    </location>
</feature>
<reference evidence="6 7" key="1">
    <citation type="submission" date="2013-02" db="EMBL/GenBank/DDBJ databases">
        <authorList>
            <person name="Fiebig A."/>
            <person name="Goeker M."/>
            <person name="Klenk H.-P.P."/>
        </authorList>
    </citation>
    <scope>NUCLEOTIDE SEQUENCE [LARGE SCALE GENOMIC DNA]</scope>
    <source>
        <strain evidence="6 7">DSM 19309</strain>
    </source>
</reference>
<dbReference type="GO" id="GO:0016020">
    <property type="term" value="C:membrane"/>
    <property type="evidence" value="ECO:0007669"/>
    <property type="project" value="UniProtKB-SubCell"/>
</dbReference>
<dbReference type="InterPro" id="IPR016985">
    <property type="entry name" value="UCP031890_Tim44-rel"/>
</dbReference>
<comment type="similarity">
    <text evidence="2">Belongs to the Tim44 family.</text>
</comment>
<dbReference type="InterPro" id="IPR039544">
    <property type="entry name" value="Tim44-like"/>
</dbReference>
<dbReference type="OrthoDB" id="9798618at2"/>
<dbReference type="InterPro" id="IPR007379">
    <property type="entry name" value="Tim44-like_dom"/>
</dbReference>
<evidence type="ECO:0000256" key="1">
    <source>
        <dbReference type="ARBA" id="ARBA00004370"/>
    </source>
</evidence>